<name>A0AAU6PY17_9CAUD</name>
<gene>
    <name evidence="1" type="ORF">vBSiFGS009_13</name>
</gene>
<proteinExistence type="predicted"/>
<evidence type="ECO:0000313" key="1">
    <source>
        <dbReference type="EMBL" id="WYD67686.1"/>
    </source>
</evidence>
<sequence length="100" mass="11355">MLTAQRCNKEQNTAKPPGRSIEALLYYYLAAFSSLECDLGRLKLIAVVNTTFLPCIFIQWNNLWISLCKSPYIAAYRVKLFRAVDNVVDNLNDSASHLAR</sequence>
<organism evidence="1">
    <name type="scientific">Salmonella phage vB_Si_CECAV_FGS009</name>
    <dbReference type="NCBI Taxonomy" id="3126494"/>
    <lineage>
        <taxon>Viruses</taxon>
        <taxon>Duplodnaviria</taxon>
        <taxon>Heunggongvirae</taxon>
        <taxon>Uroviricota</taxon>
        <taxon>Caudoviricetes</taxon>
        <taxon>Demerecviridae</taxon>
        <taxon>Markadamsvirinae</taxon>
        <taxon>Tequintavirus</taxon>
    </lineage>
</organism>
<reference evidence="1" key="1">
    <citation type="journal article" date="2024" name="Front. Microbiol.">
        <title>Fighting Salmonella Infantis: bacteriophage-driven cleaning and disinfection strategies for broiler farms.</title>
        <authorList>
            <person name="Sevilla-Navarro S."/>
            <person name="Torres-Boncompte J."/>
            <person name="Garcia-Llorens J."/>
            <person name="Bernabeu-Gimeno M."/>
            <person name="Domingo-Calap P."/>
            <person name="Catala-Gregori P."/>
        </authorList>
    </citation>
    <scope>NUCLEOTIDE SEQUENCE</scope>
</reference>
<reference evidence="1" key="2">
    <citation type="submission" date="2024-02" db="EMBL/GenBank/DDBJ databases">
        <authorList>
            <person name="Sevilla-Navarro S."/>
            <person name="Torres-Boncompte J."/>
            <person name="Garcia-Llorens J."/>
            <person name="Domingo-Calap P."/>
            <person name="Bernabeu-Gimeno M."/>
            <person name="Catala-Gregori P."/>
        </authorList>
    </citation>
    <scope>NUCLEOTIDE SEQUENCE</scope>
</reference>
<dbReference type="EMBL" id="PP407513">
    <property type="protein sequence ID" value="WYD67686.1"/>
    <property type="molecule type" value="Genomic_DNA"/>
</dbReference>
<protein>
    <submittedName>
        <fullName evidence="1">Uncharacterized protein</fullName>
    </submittedName>
</protein>
<accession>A0AAU6PY17</accession>